<keyword evidence="2" id="KW-1133">Transmembrane helix</keyword>
<evidence type="ECO:0000313" key="3">
    <source>
        <dbReference type="EMBL" id="GGK70682.1"/>
    </source>
</evidence>
<keyword evidence="4" id="KW-1185">Reference proteome</keyword>
<proteinExistence type="predicted"/>
<keyword evidence="2" id="KW-0472">Membrane</keyword>
<reference evidence="3" key="1">
    <citation type="journal article" date="2014" name="Int. J. Syst. Evol. Microbiol.">
        <title>Complete genome sequence of Corynebacterium casei LMG S-19264T (=DSM 44701T), isolated from a smear-ripened cheese.</title>
        <authorList>
            <consortium name="US DOE Joint Genome Institute (JGI-PGF)"/>
            <person name="Walter F."/>
            <person name="Albersmeier A."/>
            <person name="Kalinowski J."/>
            <person name="Ruckert C."/>
        </authorList>
    </citation>
    <scope>NUCLEOTIDE SEQUENCE</scope>
    <source>
        <strain evidence="3">CGMCC 4.7299</strain>
    </source>
</reference>
<feature type="region of interest" description="Disordered" evidence="1">
    <location>
        <begin position="165"/>
        <end position="190"/>
    </location>
</feature>
<dbReference type="Proteomes" id="UP000656042">
    <property type="component" value="Unassembled WGS sequence"/>
</dbReference>
<reference evidence="3" key="2">
    <citation type="submission" date="2020-09" db="EMBL/GenBank/DDBJ databases">
        <authorList>
            <person name="Sun Q."/>
            <person name="Zhou Y."/>
        </authorList>
    </citation>
    <scope>NUCLEOTIDE SEQUENCE</scope>
    <source>
        <strain evidence="3">CGMCC 4.7299</strain>
    </source>
</reference>
<feature type="compositionally biased region" description="Low complexity" evidence="1">
    <location>
        <begin position="168"/>
        <end position="182"/>
    </location>
</feature>
<gene>
    <name evidence="3" type="ORF">GCM10012284_00680</name>
</gene>
<evidence type="ECO:0000313" key="4">
    <source>
        <dbReference type="Proteomes" id="UP000656042"/>
    </source>
</evidence>
<sequence length="190" mass="20181">MLVRWQPAGRRDGGTVRVETAAGIKASGVRTALIKTMLIKTALIKTTRIKTTRVEAPRIQAPLVIAALVVPALIHTALIHTALVVAAGVIRPGALIQGGALVQRVGRAALQRTRGRATRVGRLLVGGRTIGRLVSAARPVPRPVEQRPPARGWFRRPAPAGLGPLHGASSLLSARRSAPRARVPGNRLRR</sequence>
<organism evidence="3 4">
    <name type="scientific">Mangrovihabitans endophyticus</name>
    <dbReference type="NCBI Taxonomy" id="1751298"/>
    <lineage>
        <taxon>Bacteria</taxon>
        <taxon>Bacillati</taxon>
        <taxon>Actinomycetota</taxon>
        <taxon>Actinomycetes</taxon>
        <taxon>Micromonosporales</taxon>
        <taxon>Micromonosporaceae</taxon>
        <taxon>Mangrovihabitans</taxon>
    </lineage>
</organism>
<accession>A0A8J3FLQ0</accession>
<evidence type="ECO:0000256" key="2">
    <source>
        <dbReference type="SAM" id="Phobius"/>
    </source>
</evidence>
<dbReference type="AlphaFoldDB" id="A0A8J3FLQ0"/>
<evidence type="ECO:0000256" key="1">
    <source>
        <dbReference type="SAM" id="MobiDB-lite"/>
    </source>
</evidence>
<feature type="transmembrane region" description="Helical" evidence="2">
    <location>
        <begin position="63"/>
        <end position="90"/>
    </location>
</feature>
<name>A0A8J3FLQ0_9ACTN</name>
<dbReference type="EMBL" id="BMMX01000001">
    <property type="protein sequence ID" value="GGK70682.1"/>
    <property type="molecule type" value="Genomic_DNA"/>
</dbReference>
<keyword evidence="2" id="KW-0812">Transmembrane</keyword>
<comment type="caution">
    <text evidence="3">The sequence shown here is derived from an EMBL/GenBank/DDBJ whole genome shotgun (WGS) entry which is preliminary data.</text>
</comment>
<protein>
    <submittedName>
        <fullName evidence="3">Uncharacterized protein</fullName>
    </submittedName>
</protein>